<dbReference type="SUPFAM" id="SSF88723">
    <property type="entry name" value="PIN domain-like"/>
    <property type="match status" value="1"/>
</dbReference>
<evidence type="ECO:0000313" key="1">
    <source>
        <dbReference type="EMBL" id="EKC21837.1"/>
    </source>
</evidence>
<gene>
    <name evidence="1" type="ORF">CGI_10003232</name>
</gene>
<organism evidence="1">
    <name type="scientific">Magallana gigas</name>
    <name type="common">Pacific oyster</name>
    <name type="synonym">Crassostrea gigas</name>
    <dbReference type="NCBI Taxonomy" id="29159"/>
    <lineage>
        <taxon>Eukaryota</taxon>
        <taxon>Metazoa</taxon>
        <taxon>Spiralia</taxon>
        <taxon>Lophotrochozoa</taxon>
        <taxon>Mollusca</taxon>
        <taxon>Bivalvia</taxon>
        <taxon>Autobranchia</taxon>
        <taxon>Pteriomorphia</taxon>
        <taxon>Ostreida</taxon>
        <taxon>Ostreoidea</taxon>
        <taxon>Ostreidae</taxon>
        <taxon>Magallana</taxon>
    </lineage>
</organism>
<evidence type="ECO:0008006" key="2">
    <source>
        <dbReference type="Google" id="ProtNLM"/>
    </source>
</evidence>
<dbReference type="PANTHER" id="PTHR46704:SF1">
    <property type="entry name" value="TELOMERE LENGTH REGULATION PROTEIN TEL2 HOMOLOG"/>
    <property type="match status" value="1"/>
</dbReference>
<dbReference type="EMBL" id="JH819000">
    <property type="protein sequence ID" value="EKC21837.1"/>
    <property type="molecule type" value="Genomic_DNA"/>
</dbReference>
<proteinExistence type="predicted"/>
<dbReference type="HOGENOM" id="CLU_883693_0_0_1"/>
<dbReference type="AlphaFoldDB" id="K1PD95"/>
<dbReference type="InterPro" id="IPR029060">
    <property type="entry name" value="PIN-like_dom_sf"/>
</dbReference>
<sequence>MDGHIGTSTKDMTHTRCSKGIQTNTITFTENMPLRIKKETFLLNVSNKQRFAELLVRKLQESNIEAIQSEGDADLLISQTAVNKADDHTVVVYGEDTDLLVLLCHYAKEGRQIFFTTDKHTSMKNHRVWDISKAKPVLGSDSCRQLLFIHALTGCDTTSCLHGIGKPAALKKIMTEIYLNSQGAVFLQENSSKEDIIKAGEEALVNLYAGVLLEGLDIHIWRKFTTKTMSSKRNAVVQVQSLPPTSDAAIFHSTRVYLQCQYWKGKSVADLDPTEWDWTLKTGKLLPIEMSKPPVPDFLFKIAHCNCKTNSDNKKCSCRKNGIACSGGCGECRGINCSNSRNTPESDDESIFHGFDVNNLHQLYISNLVIRL</sequence>
<reference evidence="1" key="1">
    <citation type="journal article" date="2012" name="Nature">
        <title>The oyster genome reveals stress adaptation and complexity of shell formation.</title>
        <authorList>
            <person name="Zhang G."/>
            <person name="Fang X."/>
            <person name="Guo X."/>
            <person name="Li L."/>
            <person name="Luo R."/>
            <person name="Xu F."/>
            <person name="Yang P."/>
            <person name="Zhang L."/>
            <person name="Wang X."/>
            <person name="Qi H."/>
            <person name="Xiong Z."/>
            <person name="Que H."/>
            <person name="Xie Y."/>
            <person name="Holland P.W."/>
            <person name="Paps J."/>
            <person name="Zhu Y."/>
            <person name="Wu F."/>
            <person name="Chen Y."/>
            <person name="Wang J."/>
            <person name="Peng C."/>
            <person name="Meng J."/>
            <person name="Yang L."/>
            <person name="Liu J."/>
            <person name="Wen B."/>
            <person name="Zhang N."/>
            <person name="Huang Z."/>
            <person name="Zhu Q."/>
            <person name="Feng Y."/>
            <person name="Mount A."/>
            <person name="Hedgecock D."/>
            <person name="Xu Z."/>
            <person name="Liu Y."/>
            <person name="Domazet-Loso T."/>
            <person name="Du Y."/>
            <person name="Sun X."/>
            <person name="Zhang S."/>
            <person name="Liu B."/>
            <person name="Cheng P."/>
            <person name="Jiang X."/>
            <person name="Li J."/>
            <person name="Fan D."/>
            <person name="Wang W."/>
            <person name="Fu W."/>
            <person name="Wang T."/>
            <person name="Wang B."/>
            <person name="Zhang J."/>
            <person name="Peng Z."/>
            <person name="Li Y."/>
            <person name="Li N."/>
            <person name="Wang J."/>
            <person name="Chen M."/>
            <person name="He Y."/>
            <person name="Tan F."/>
            <person name="Song X."/>
            <person name="Zheng Q."/>
            <person name="Huang R."/>
            <person name="Yang H."/>
            <person name="Du X."/>
            <person name="Chen L."/>
            <person name="Yang M."/>
            <person name="Gaffney P.M."/>
            <person name="Wang S."/>
            <person name="Luo L."/>
            <person name="She Z."/>
            <person name="Ming Y."/>
            <person name="Huang W."/>
            <person name="Zhang S."/>
            <person name="Huang B."/>
            <person name="Zhang Y."/>
            <person name="Qu T."/>
            <person name="Ni P."/>
            <person name="Miao G."/>
            <person name="Wang J."/>
            <person name="Wang Q."/>
            <person name="Steinberg C.E."/>
            <person name="Wang H."/>
            <person name="Li N."/>
            <person name="Qian L."/>
            <person name="Zhang G."/>
            <person name="Li Y."/>
            <person name="Yang H."/>
            <person name="Liu X."/>
            <person name="Wang J."/>
            <person name="Yin Y."/>
            <person name="Wang J."/>
        </authorList>
    </citation>
    <scope>NUCLEOTIDE SEQUENCE [LARGE SCALE GENOMIC DNA]</scope>
    <source>
        <strain evidence="1">05x7-T-G4-1.051#20</strain>
    </source>
</reference>
<dbReference type="PANTHER" id="PTHR46704">
    <property type="entry name" value="CXC DOMAIN-CONTAINING PROTEIN-RELATED"/>
    <property type="match status" value="1"/>
</dbReference>
<protein>
    <recommendedName>
        <fullName evidence="2">Tesmin/TSO1-like CXC domain-containing protein</fullName>
    </recommendedName>
</protein>
<name>K1PD95_MAGGI</name>
<dbReference type="InParanoid" id="K1PD95"/>
<accession>K1PD95</accession>